<gene>
    <name evidence="1" type="ORF">MM415B04845_0006</name>
</gene>
<dbReference type="Gene3D" id="2.60.40.10">
    <property type="entry name" value="Immunoglobulins"/>
    <property type="match status" value="1"/>
</dbReference>
<name>A0A6M3LG54_9ZZZZ</name>
<evidence type="ECO:0000313" key="1">
    <source>
        <dbReference type="EMBL" id="QJA92121.1"/>
    </source>
</evidence>
<dbReference type="AlphaFoldDB" id="A0A6M3LG54"/>
<dbReference type="EMBL" id="MT143039">
    <property type="protein sequence ID" value="QJA92121.1"/>
    <property type="molecule type" value="Genomic_DNA"/>
</dbReference>
<dbReference type="InterPro" id="IPR036116">
    <property type="entry name" value="FN3_sf"/>
</dbReference>
<proteinExistence type="predicted"/>
<protein>
    <recommendedName>
        <fullName evidence="2">Fibronectin type-III domain-containing protein</fullName>
    </recommendedName>
</protein>
<reference evidence="1" key="1">
    <citation type="submission" date="2020-03" db="EMBL/GenBank/DDBJ databases">
        <title>The deep terrestrial virosphere.</title>
        <authorList>
            <person name="Holmfeldt K."/>
            <person name="Nilsson E."/>
            <person name="Simone D."/>
            <person name="Lopez-Fernandez M."/>
            <person name="Wu X."/>
            <person name="de Brujin I."/>
            <person name="Lundin D."/>
            <person name="Andersson A."/>
            <person name="Bertilsson S."/>
            <person name="Dopson M."/>
        </authorList>
    </citation>
    <scope>NUCLEOTIDE SEQUENCE</scope>
    <source>
        <strain evidence="1">MM415B04845</strain>
    </source>
</reference>
<evidence type="ECO:0008006" key="2">
    <source>
        <dbReference type="Google" id="ProtNLM"/>
    </source>
</evidence>
<dbReference type="SUPFAM" id="SSF49265">
    <property type="entry name" value="Fibronectin type III"/>
    <property type="match status" value="1"/>
</dbReference>
<organism evidence="1">
    <name type="scientific">viral metagenome</name>
    <dbReference type="NCBI Taxonomy" id="1070528"/>
    <lineage>
        <taxon>unclassified sequences</taxon>
        <taxon>metagenomes</taxon>
        <taxon>organismal metagenomes</taxon>
    </lineage>
</organism>
<accession>A0A6M3LG54</accession>
<sequence length="149" mass="16480">MYRKFLSLIAVVLVLSIPGLVTCQEWITANQVTVVWDPVTKFDNGDPIPSNNLIEYTVYLVRESDKEKVNPIELITVSSTTYTITLGVEGKYYVGLQTVRHCSNGVDVTRSVIGWSDDPFIVADGMIFGVCYYLSPAGVSNLHPIAPSY</sequence>
<dbReference type="InterPro" id="IPR013783">
    <property type="entry name" value="Ig-like_fold"/>
</dbReference>